<dbReference type="InterPro" id="IPR017853">
    <property type="entry name" value="GH"/>
</dbReference>
<dbReference type="AlphaFoldDB" id="A0AAN5CDK7"/>
<comment type="similarity">
    <text evidence="1">Belongs to the glycosyl hydrolase 25 family.</text>
</comment>
<dbReference type="SUPFAM" id="SSF51445">
    <property type="entry name" value="(Trans)glycosidases"/>
    <property type="match status" value="1"/>
</dbReference>
<comment type="caution">
    <text evidence="4">The sequence shown here is derived from an EMBL/GenBank/DDBJ whole genome shotgun (WGS) entry which is preliminary data.</text>
</comment>
<dbReference type="InterPro" id="IPR051595">
    <property type="entry name" value="GH25_Enzymes"/>
</dbReference>
<dbReference type="GO" id="GO:0003796">
    <property type="term" value="F:lysozyme activity"/>
    <property type="evidence" value="ECO:0007669"/>
    <property type="project" value="InterPro"/>
</dbReference>
<keyword evidence="2 3" id="KW-0732">Signal</keyword>
<proteinExistence type="inferred from homology"/>
<dbReference type="GO" id="GO:0007165">
    <property type="term" value="P:signal transduction"/>
    <property type="evidence" value="ECO:0007669"/>
    <property type="project" value="TreeGrafter"/>
</dbReference>
<reference evidence="5" key="1">
    <citation type="submission" date="2022-10" db="EMBL/GenBank/DDBJ databases">
        <title>Genome assembly of Pristionchus species.</title>
        <authorList>
            <person name="Yoshida K."/>
            <person name="Sommer R.J."/>
        </authorList>
    </citation>
    <scope>NUCLEOTIDE SEQUENCE [LARGE SCALE GENOMIC DNA]</scope>
    <source>
        <strain evidence="5">RS5460</strain>
    </source>
</reference>
<feature type="signal peptide" evidence="3">
    <location>
        <begin position="1"/>
        <end position="27"/>
    </location>
</feature>
<dbReference type="GO" id="GO:0016998">
    <property type="term" value="P:cell wall macromolecule catabolic process"/>
    <property type="evidence" value="ECO:0007669"/>
    <property type="project" value="InterPro"/>
</dbReference>
<protein>
    <recommendedName>
        <fullName evidence="6">Lysozyme</fullName>
    </recommendedName>
</protein>
<name>A0AAN5CDK7_9BILA</name>
<dbReference type="InterPro" id="IPR002053">
    <property type="entry name" value="Glyco_hydro_25"/>
</dbReference>
<gene>
    <name evidence="4" type="ORF">PMAYCL1PPCAC_08989</name>
</gene>
<evidence type="ECO:0000256" key="2">
    <source>
        <dbReference type="ARBA" id="ARBA00022729"/>
    </source>
</evidence>
<evidence type="ECO:0000256" key="1">
    <source>
        <dbReference type="ARBA" id="ARBA00010646"/>
    </source>
</evidence>
<dbReference type="GO" id="GO:0009253">
    <property type="term" value="P:peptidoglycan catabolic process"/>
    <property type="evidence" value="ECO:0007669"/>
    <property type="project" value="InterPro"/>
</dbReference>
<dbReference type="PANTHER" id="PTHR23208">
    <property type="entry name" value="LYSOZYME PROTEIN"/>
    <property type="match status" value="1"/>
</dbReference>
<dbReference type="PANTHER" id="PTHR23208:SF36">
    <property type="entry name" value="LYSOZYME-RELATED"/>
    <property type="match status" value="1"/>
</dbReference>
<feature type="chain" id="PRO_5043047390" description="Lysozyme" evidence="3">
    <location>
        <begin position="28"/>
        <end position="264"/>
    </location>
</feature>
<dbReference type="EMBL" id="BTRK01000002">
    <property type="protein sequence ID" value="GMR38794.1"/>
    <property type="molecule type" value="Genomic_DNA"/>
</dbReference>
<evidence type="ECO:0000313" key="5">
    <source>
        <dbReference type="Proteomes" id="UP001328107"/>
    </source>
</evidence>
<sequence length="264" mass="28768">DRSKESTLSTMIAQLSLLSTLLLPAFAQQYPYAVDIAQQGPSSVFSCLKSNSYSNVFLRVYKPDGSGTVDTQGIDAVSPAFRAGLGTEAYMTPNPTGSKSANAQVDELVRAFNSGGVQVRALWLQVTSPVNWGVNQASNLNFIKSIISRFRLYGITTGIYTSSYDWQQITNNAVNLGSDVKLWYWSVFGQGPNGESAPNFFDFRPFGQWSTAEVKQFAQYEYVCGLNVNRDIYLVNSASSKLRASRANSTELASGKIIVGSLGL</sequence>
<evidence type="ECO:0008006" key="6">
    <source>
        <dbReference type="Google" id="ProtNLM"/>
    </source>
</evidence>
<keyword evidence="5" id="KW-1185">Reference proteome</keyword>
<accession>A0AAN5CDK7</accession>
<dbReference type="Gene3D" id="3.20.20.80">
    <property type="entry name" value="Glycosidases"/>
    <property type="match status" value="1"/>
</dbReference>
<feature type="non-terminal residue" evidence="4">
    <location>
        <position position="1"/>
    </location>
</feature>
<organism evidence="4 5">
    <name type="scientific">Pristionchus mayeri</name>
    <dbReference type="NCBI Taxonomy" id="1317129"/>
    <lineage>
        <taxon>Eukaryota</taxon>
        <taxon>Metazoa</taxon>
        <taxon>Ecdysozoa</taxon>
        <taxon>Nematoda</taxon>
        <taxon>Chromadorea</taxon>
        <taxon>Rhabditida</taxon>
        <taxon>Rhabditina</taxon>
        <taxon>Diplogasteromorpha</taxon>
        <taxon>Diplogasteroidea</taxon>
        <taxon>Neodiplogasteridae</taxon>
        <taxon>Pristionchus</taxon>
    </lineage>
</organism>
<dbReference type="GO" id="GO:0045087">
    <property type="term" value="P:innate immune response"/>
    <property type="evidence" value="ECO:0007669"/>
    <property type="project" value="TreeGrafter"/>
</dbReference>
<dbReference type="PROSITE" id="PS51904">
    <property type="entry name" value="GLYCOSYL_HYDROL_F25_2"/>
    <property type="match status" value="1"/>
</dbReference>
<dbReference type="Proteomes" id="UP001328107">
    <property type="component" value="Unassembled WGS sequence"/>
</dbReference>
<evidence type="ECO:0000256" key="3">
    <source>
        <dbReference type="SAM" id="SignalP"/>
    </source>
</evidence>
<evidence type="ECO:0000313" key="4">
    <source>
        <dbReference type="EMBL" id="GMR38794.1"/>
    </source>
</evidence>